<dbReference type="InterPro" id="IPR010255">
    <property type="entry name" value="Haem_peroxidase_sf"/>
</dbReference>
<dbReference type="Gene3D" id="1.10.640.10">
    <property type="entry name" value="Haem peroxidase domain superfamily, animal type"/>
    <property type="match status" value="1"/>
</dbReference>
<protein>
    <recommendedName>
        <fullName evidence="8">Chorion peroxidase</fullName>
    </recommendedName>
</protein>
<name>A0ABR0AYB5_9CRUS</name>
<comment type="subcellular location">
    <subcellularLocation>
        <location evidence="1">Secreted</location>
    </subcellularLocation>
</comment>
<dbReference type="PANTHER" id="PTHR11475:SF4">
    <property type="entry name" value="CHORION PEROXIDASE"/>
    <property type="match status" value="1"/>
</dbReference>
<keyword evidence="4" id="KW-0325">Glycoprotein</keyword>
<evidence type="ECO:0000313" key="7">
    <source>
        <dbReference type="Proteomes" id="UP001234178"/>
    </source>
</evidence>
<dbReference type="Proteomes" id="UP001234178">
    <property type="component" value="Unassembled WGS sequence"/>
</dbReference>
<evidence type="ECO:0008006" key="8">
    <source>
        <dbReference type="Google" id="ProtNLM"/>
    </source>
</evidence>
<evidence type="ECO:0000256" key="1">
    <source>
        <dbReference type="ARBA" id="ARBA00004613"/>
    </source>
</evidence>
<dbReference type="PROSITE" id="PS50292">
    <property type="entry name" value="PEROXIDASE_3"/>
    <property type="match status" value="1"/>
</dbReference>
<evidence type="ECO:0000313" key="6">
    <source>
        <dbReference type="EMBL" id="KAK4030109.1"/>
    </source>
</evidence>
<dbReference type="PANTHER" id="PTHR11475">
    <property type="entry name" value="OXIDASE/PEROXIDASE"/>
    <property type="match status" value="1"/>
</dbReference>
<reference evidence="6 7" key="1">
    <citation type="journal article" date="2023" name="Nucleic Acids Res.">
        <title>The hologenome of Daphnia magna reveals possible DNA methylation and microbiome-mediated evolution of the host genome.</title>
        <authorList>
            <person name="Chaturvedi A."/>
            <person name="Li X."/>
            <person name="Dhandapani V."/>
            <person name="Marshall H."/>
            <person name="Kissane S."/>
            <person name="Cuenca-Cambronero M."/>
            <person name="Asole G."/>
            <person name="Calvet F."/>
            <person name="Ruiz-Romero M."/>
            <person name="Marangio P."/>
            <person name="Guigo R."/>
            <person name="Rago D."/>
            <person name="Mirbahai L."/>
            <person name="Eastwood N."/>
            <person name="Colbourne J.K."/>
            <person name="Zhou J."/>
            <person name="Mallon E."/>
            <person name="Orsini L."/>
        </authorList>
    </citation>
    <scope>NUCLEOTIDE SEQUENCE [LARGE SCALE GENOMIC DNA]</scope>
    <source>
        <strain evidence="6">LRV0_1</strain>
    </source>
</reference>
<accession>A0ABR0AYB5</accession>
<dbReference type="SUPFAM" id="SSF48113">
    <property type="entry name" value="Heme-dependent peroxidases"/>
    <property type="match status" value="1"/>
</dbReference>
<dbReference type="EMBL" id="JAOYFB010000039">
    <property type="protein sequence ID" value="KAK4030109.1"/>
    <property type="molecule type" value="Genomic_DNA"/>
</dbReference>
<evidence type="ECO:0000256" key="5">
    <source>
        <dbReference type="SAM" id="MobiDB-lite"/>
    </source>
</evidence>
<keyword evidence="3" id="KW-0560">Oxidoreductase</keyword>
<keyword evidence="7" id="KW-1185">Reference proteome</keyword>
<gene>
    <name evidence="6" type="ORF">OUZ56_023066</name>
</gene>
<evidence type="ECO:0000256" key="4">
    <source>
        <dbReference type="ARBA" id="ARBA00023180"/>
    </source>
</evidence>
<dbReference type="InterPro" id="IPR037120">
    <property type="entry name" value="Haem_peroxidase_sf_animal"/>
</dbReference>
<sequence>MHPIVLALSVQDYTGPGKETFPQTALRRHLGCCFNAEENVECRRIQILKQIVGNLHNAQLNAMKTECWIAWVLTAIVIERCIKVAREMFAYFTSRIPASRKLLRKATEKWLFFMPQDLDALSVDDNFFPKLVKRFESEASKLSGEEVHIHEEELQDALRVGREYVEKWEQLEAQISEENRKKGVNEGTTRATGSRRYSSKRHNPEAMARSKEAAIYLVARKYLSDRLGIPAEKIGDLGRLPNTASDRQACDFSSKFRNIDGTCNNIDIPLYGKSGTIFSRLIANSNEGYDDGISTIRKSKLTKNPLPSARLVSSAVVYNDSVPNPAVTLLTMQWGQFLDHDLTSTPTFTKSDGTEFACCSTNITGTSVLTAPHPECLPIAIPSNDPTYNPSSIGQQTCMNFIRSTYGNNLDGTAPRTRSHINALTHWIDASNVYGSTAAKAASLRNTTSGRGKLKTSISSNRQMLPLLSANVFDAGDHRVNEQPLLTIMHTLWVREHNRIADNLYTVAPNQTDEFYYQHARRIVIAEMQHIIYTEYLPVIIGPDLAAQVMSSEYGYYSGNPAIFTEFSTAAYRMGHSQVRSFIRLFDRSGRVSKDSYFLSDSFMNPSRLLTNVNFFDDALRGLLQVPAQAVDNCFADDITSQLFKPNGQRLGFDLIALNIQRGRDHGLPPYVSMLYYLASNFLLQTQPTNFDHLVPRIPAEIVASLRSVYETVYDVDLYIGGVAEKPLPNAELGPTFAGIFALQFLNLRRTDRFFYNYNVNQPTGFNSAQLAQIQRVSLARIICDNSDRSITTIQPKVFRTPDDLLNKPIPCTNIFGIDFYKMTPL</sequence>
<evidence type="ECO:0000256" key="3">
    <source>
        <dbReference type="ARBA" id="ARBA00022559"/>
    </source>
</evidence>
<keyword evidence="2" id="KW-0964">Secreted</keyword>
<evidence type="ECO:0000256" key="2">
    <source>
        <dbReference type="ARBA" id="ARBA00022525"/>
    </source>
</evidence>
<dbReference type="Pfam" id="PF03098">
    <property type="entry name" value="An_peroxidase"/>
    <property type="match status" value="1"/>
</dbReference>
<dbReference type="CDD" id="cd09823">
    <property type="entry name" value="peroxinectin_like"/>
    <property type="match status" value="1"/>
</dbReference>
<feature type="region of interest" description="Disordered" evidence="5">
    <location>
        <begin position="179"/>
        <end position="206"/>
    </location>
</feature>
<feature type="compositionally biased region" description="Polar residues" evidence="5">
    <location>
        <begin position="186"/>
        <end position="196"/>
    </location>
</feature>
<organism evidence="6 7">
    <name type="scientific">Daphnia magna</name>
    <dbReference type="NCBI Taxonomy" id="35525"/>
    <lineage>
        <taxon>Eukaryota</taxon>
        <taxon>Metazoa</taxon>
        <taxon>Ecdysozoa</taxon>
        <taxon>Arthropoda</taxon>
        <taxon>Crustacea</taxon>
        <taxon>Branchiopoda</taxon>
        <taxon>Diplostraca</taxon>
        <taxon>Cladocera</taxon>
        <taxon>Anomopoda</taxon>
        <taxon>Daphniidae</taxon>
        <taxon>Daphnia</taxon>
    </lineage>
</organism>
<comment type="caution">
    <text evidence="6">The sequence shown here is derived from an EMBL/GenBank/DDBJ whole genome shotgun (WGS) entry which is preliminary data.</text>
</comment>
<proteinExistence type="predicted"/>
<dbReference type="PRINTS" id="PR00457">
    <property type="entry name" value="ANPEROXIDASE"/>
</dbReference>
<keyword evidence="3" id="KW-0575">Peroxidase</keyword>
<dbReference type="InterPro" id="IPR019791">
    <property type="entry name" value="Haem_peroxidase_animal"/>
</dbReference>